<evidence type="ECO:0000256" key="6">
    <source>
        <dbReference type="ARBA" id="ARBA00022840"/>
    </source>
</evidence>
<keyword evidence="12" id="KW-1185">Reference proteome</keyword>
<dbReference type="PANTHER" id="PTHR12688">
    <property type="entry name" value="DYNEIN LIGHT INTERMEDIATE CHAIN"/>
    <property type="match status" value="1"/>
</dbReference>
<dbReference type="GO" id="GO:0005874">
    <property type="term" value="C:microtubule"/>
    <property type="evidence" value="ECO:0007669"/>
    <property type="project" value="UniProtKB-KW"/>
</dbReference>
<feature type="region of interest" description="Disordered" evidence="10">
    <location>
        <begin position="59"/>
        <end position="78"/>
    </location>
</feature>
<dbReference type="GO" id="GO:0007018">
    <property type="term" value="P:microtubule-based movement"/>
    <property type="evidence" value="ECO:0007669"/>
    <property type="project" value="InterPro"/>
</dbReference>
<evidence type="ECO:0000313" key="12">
    <source>
        <dbReference type="Proteomes" id="UP000094065"/>
    </source>
</evidence>
<dbReference type="InterPro" id="IPR008467">
    <property type="entry name" value="Dynein1_light_intermed_chain"/>
</dbReference>
<evidence type="ECO:0000256" key="3">
    <source>
        <dbReference type="ARBA" id="ARBA00022490"/>
    </source>
</evidence>
<dbReference type="AlphaFoldDB" id="A0A1E3I2C4"/>
<accession>A0A1E3I2C4</accession>
<evidence type="ECO:0000256" key="4">
    <source>
        <dbReference type="ARBA" id="ARBA00022701"/>
    </source>
</evidence>
<dbReference type="STRING" id="1295533.A0A1E3I2C4"/>
<keyword evidence="6" id="KW-0067">ATP-binding</keyword>
<dbReference type="GO" id="GO:0045504">
    <property type="term" value="F:dynein heavy chain binding"/>
    <property type="evidence" value="ECO:0007669"/>
    <property type="project" value="TreeGrafter"/>
</dbReference>
<sequence length="496" mass="54024">MLQRPHHKHLLITANTDCSPSFCGHITRHPHPLPNCRPRRGNMAAPVVLLFGSPPDLKLSAERNHGRKHPSHLTASSRKKKLAKLLQSQTQAVGAAQAGQERRSRKGLAYEVVEVGEDEVELFPICMVDWPLTACKFGAAALGILSSFVASEPAETRTQCFARKVSLGYCRRHSSGLNETTVNGELDLFTDDVNWASEVGDRGEVEELHERLVQHSQRYTKPSPAIVGTTAYASVGPLLPLGSRTLTQSVRHLSTIPIVVVCATTDHMDNAAEDVGVKGGHWKEKTDRAQQVLRTVCLAYGAALYYTAPTQPTTYALLKSYLLHRLYTVPPPLIPPPTSPNTVSAPAIVGSTIFPFNHRANALDRDAVLVPSGWDSWGKIDVLRDGSDTALVEKGWKVSLSNVLPSLRVESLKRIMENLSKSSGRCFFLPSYPSPLKSSFAVNSTSSSKTPTETPANLSAMPLPPPNPPTFPLLPIPARVGSAIPPWDLWAVLPRV</sequence>
<keyword evidence="5" id="KW-0547">Nucleotide-binding</keyword>
<gene>
    <name evidence="11" type="ORF">L202_00955</name>
</gene>
<evidence type="ECO:0000256" key="9">
    <source>
        <dbReference type="ARBA" id="ARBA00023212"/>
    </source>
</evidence>
<evidence type="ECO:0000256" key="8">
    <source>
        <dbReference type="ARBA" id="ARBA00023175"/>
    </source>
</evidence>
<proteinExistence type="predicted"/>
<dbReference type="InterPro" id="IPR022780">
    <property type="entry name" value="Dynein_light_int_chain"/>
</dbReference>
<keyword evidence="9" id="KW-0206">Cytoskeleton</keyword>
<feature type="compositionally biased region" description="Basic residues" evidence="10">
    <location>
        <begin position="65"/>
        <end position="78"/>
    </location>
</feature>
<name>A0A1E3I2C4_9TREE</name>
<dbReference type="OrthoDB" id="27603at2759"/>
<comment type="caution">
    <text evidence="11">The sequence shown here is derived from an EMBL/GenBank/DDBJ whole genome shotgun (WGS) entry which is preliminary data.</text>
</comment>
<dbReference type="Pfam" id="PF05783">
    <property type="entry name" value="DLIC"/>
    <property type="match status" value="2"/>
</dbReference>
<evidence type="ECO:0000313" key="11">
    <source>
        <dbReference type="EMBL" id="ODN82658.1"/>
    </source>
</evidence>
<comment type="subcellular location">
    <subcellularLocation>
        <location evidence="1">Cytoplasm</location>
        <location evidence="1">Cytoskeleton</location>
    </subcellularLocation>
</comment>
<dbReference type="RefSeq" id="XP_018996658.1">
    <property type="nucleotide sequence ID" value="XM_019134231.1"/>
</dbReference>
<evidence type="ECO:0000256" key="1">
    <source>
        <dbReference type="ARBA" id="ARBA00004245"/>
    </source>
</evidence>
<organism evidence="11 12">
    <name type="scientific">Cryptococcus amylolentus CBS 6039</name>
    <dbReference type="NCBI Taxonomy" id="1295533"/>
    <lineage>
        <taxon>Eukaryota</taxon>
        <taxon>Fungi</taxon>
        <taxon>Dikarya</taxon>
        <taxon>Basidiomycota</taxon>
        <taxon>Agaricomycotina</taxon>
        <taxon>Tremellomycetes</taxon>
        <taxon>Tremellales</taxon>
        <taxon>Cryptococcaceae</taxon>
        <taxon>Cryptococcus</taxon>
    </lineage>
</organism>
<dbReference type="GO" id="GO:0005868">
    <property type="term" value="C:cytoplasmic dynein complex"/>
    <property type="evidence" value="ECO:0007669"/>
    <property type="project" value="InterPro"/>
</dbReference>
<dbReference type="GO" id="GO:0035974">
    <property type="term" value="C:meiotic spindle pole body"/>
    <property type="evidence" value="ECO:0007669"/>
    <property type="project" value="TreeGrafter"/>
</dbReference>
<keyword evidence="7" id="KW-0243">Dynein</keyword>
<keyword evidence="2" id="KW-0813">Transport</keyword>
<evidence type="ECO:0000256" key="10">
    <source>
        <dbReference type="SAM" id="MobiDB-lite"/>
    </source>
</evidence>
<dbReference type="GO" id="GO:0005524">
    <property type="term" value="F:ATP binding"/>
    <property type="evidence" value="ECO:0007669"/>
    <property type="project" value="UniProtKB-KW"/>
</dbReference>
<keyword evidence="8" id="KW-0505">Motor protein</keyword>
<reference evidence="11 12" key="1">
    <citation type="submission" date="2016-06" db="EMBL/GenBank/DDBJ databases">
        <title>Evolution of pathogenesis and genome organization in the Tremellales.</title>
        <authorList>
            <person name="Cuomo C."/>
            <person name="Litvintseva A."/>
            <person name="Heitman J."/>
            <person name="Chen Y."/>
            <person name="Sun S."/>
            <person name="Springer D."/>
            <person name="Dromer F."/>
            <person name="Young S."/>
            <person name="Zeng Q."/>
            <person name="Chapman S."/>
            <person name="Gujja S."/>
            <person name="Saif S."/>
            <person name="Birren B."/>
        </authorList>
    </citation>
    <scope>NUCLEOTIDE SEQUENCE [LARGE SCALE GENOMIC DNA]</scope>
    <source>
        <strain evidence="11 12">CBS 6039</strain>
    </source>
</reference>
<keyword evidence="3" id="KW-0963">Cytoplasm</keyword>
<evidence type="ECO:0000256" key="7">
    <source>
        <dbReference type="ARBA" id="ARBA00023017"/>
    </source>
</evidence>
<dbReference type="PANTHER" id="PTHR12688:SF0">
    <property type="entry name" value="DYNEIN LIGHT INTERMEDIATE CHAIN"/>
    <property type="match status" value="1"/>
</dbReference>
<keyword evidence="4" id="KW-0493">Microtubule</keyword>
<dbReference type="GO" id="GO:0000226">
    <property type="term" value="P:microtubule cytoskeleton organization"/>
    <property type="evidence" value="ECO:0007669"/>
    <property type="project" value="TreeGrafter"/>
</dbReference>
<dbReference type="GeneID" id="30152264"/>
<dbReference type="EMBL" id="AWGJ01000002">
    <property type="protein sequence ID" value="ODN82658.1"/>
    <property type="molecule type" value="Genomic_DNA"/>
</dbReference>
<evidence type="ECO:0000256" key="2">
    <source>
        <dbReference type="ARBA" id="ARBA00022448"/>
    </source>
</evidence>
<protein>
    <submittedName>
        <fullName evidence="11">Uncharacterized protein</fullName>
    </submittedName>
</protein>
<evidence type="ECO:0000256" key="5">
    <source>
        <dbReference type="ARBA" id="ARBA00022741"/>
    </source>
</evidence>
<dbReference type="Proteomes" id="UP000094065">
    <property type="component" value="Unassembled WGS sequence"/>
</dbReference>